<dbReference type="PROSITE" id="PS50076">
    <property type="entry name" value="DNAJ_2"/>
    <property type="match status" value="1"/>
</dbReference>
<dbReference type="AlphaFoldDB" id="A0A7J7M7G8"/>
<dbReference type="Pfam" id="PF00226">
    <property type="entry name" value="DnaJ"/>
    <property type="match status" value="1"/>
</dbReference>
<dbReference type="PANTHER" id="PTHR45098">
    <property type="entry name" value="DNAJ DOMAIN CONTAINING PROTEIN, EXPRESSED"/>
    <property type="match status" value="1"/>
</dbReference>
<proteinExistence type="predicted"/>
<feature type="domain" description="J" evidence="1">
    <location>
        <begin position="6"/>
        <end position="87"/>
    </location>
</feature>
<accession>A0A7J7M7G8</accession>
<organism evidence="2 3">
    <name type="scientific">Kingdonia uniflora</name>
    <dbReference type="NCBI Taxonomy" id="39325"/>
    <lineage>
        <taxon>Eukaryota</taxon>
        <taxon>Viridiplantae</taxon>
        <taxon>Streptophyta</taxon>
        <taxon>Embryophyta</taxon>
        <taxon>Tracheophyta</taxon>
        <taxon>Spermatophyta</taxon>
        <taxon>Magnoliopsida</taxon>
        <taxon>Ranunculales</taxon>
        <taxon>Circaeasteraceae</taxon>
        <taxon>Kingdonia</taxon>
    </lineage>
</organism>
<evidence type="ECO:0000313" key="3">
    <source>
        <dbReference type="Proteomes" id="UP000541444"/>
    </source>
</evidence>
<dbReference type="OrthoDB" id="10250354at2759"/>
<dbReference type="SMART" id="SM00271">
    <property type="entry name" value="DnaJ"/>
    <property type="match status" value="1"/>
</dbReference>
<evidence type="ECO:0000313" key="2">
    <source>
        <dbReference type="EMBL" id="KAF6150841.1"/>
    </source>
</evidence>
<dbReference type="PANTHER" id="PTHR45098:SF1">
    <property type="entry name" value="DNAJ DOMAIN CONTAINING PROTEIN, EXPRESSED"/>
    <property type="match status" value="1"/>
</dbReference>
<dbReference type="SUPFAM" id="SSF46565">
    <property type="entry name" value="Chaperone J-domain"/>
    <property type="match status" value="1"/>
</dbReference>
<protein>
    <recommendedName>
        <fullName evidence="1">J domain-containing protein</fullName>
    </recommendedName>
</protein>
<reference evidence="2 3" key="1">
    <citation type="journal article" date="2020" name="IScience">
        <title>Genome Sequencing of the Endangered Kingdonia uniflora (Circaeasteraceae, Ranunculales) Reveals Potential Mechanisms of Evolutionary Specialization.</title>
        <authorList>
            <person name="Sun Y."/>
            <person name="Deng T."/>
            <person name="Zhang A."/>
            <person name="Moore M.J."/>
            <person name="Landis J.B."/>
            <person name="Lin N."/>
            <person name="Zhang H."/>
            <person name="Zhang X."/>
            <person name="Huang J."/>
            <person name="Zhang X."/>
            <person name="Sun H."/>
            <person name="Wang H."/>
        </authorList>
    </citation>
    <scope>NUCLEOTIDE SEQUENCE [LARGE SCALE GENOMIC DNA]</scope>
    <source>
        <strain evidence="2">TB1705</strain>
        <tissue evidence="2">Leaf</tissue>
    </source>
</reference>
<dbReference type="InterPro" id="IPR001623">
    <property type="entry name" value="DnaJ_domain"/>
</dbReference>
<dbReference type="PRINTS" id="PR00625">
    <property type="entry name" value="JDOMAIN"/>
</dbReference>
<gene>
    <name evidence="2" type="ORF">GIB67_020924</name>
</gene>
<evidence type="ECO:0000259" key="1">
    <source>
        <dbReference type="PROSITE" id="PS50076"/>
    </source>
</evidence>
<dbReference type="InterPro" id="IPR036869">
    <property type="entry name" value="J_dom_sf"/>
</dbReference>
<comment type="caution">
    <text evidence="2">The sequence shown here is derived from an EMBL/GenBank/DDBJ whole genome shotgun (WGS) entry which is preliminary data.</text>
</comment>
<dbReference type="Proteomes" id="UP000541444">
    <property type="component" value="Unassembled WGS sequence"/>
</dbReference>
<name>A0A7J7M7G8_9MAGN</name>
<dbReference type="EMBL" id="JACGCM010001726">
    <property type="protein sequence ID" value="KAF6150841.1"/>
    <property type="molecule type" value="Genomic_DNA"/>
</dbReference>
<dbReference type="Gene3D" id="1.10.287.110">
    <property type="entry name" value="DnaJ domain"/>
    <property type="match status" value="1"/>
</dbReference>
<sequence>MEIEIDHYQVLGLPSGKEGAKLTSKEIGKVYKEKALKLHTDKRRNDLKSPAEFQRIKSSYNILSDEKAQREASASDDITKAGYKENMIAMKLKEEINRIRVRHGRNATTGIATSKVIGSWIGADCADELKELFGKYEDVEDVDIRSRGSKRKITRSVFVVMASKEAVASKL</sequence>
<keyword evidence="3" id="KW-1185">Reference proteome</keyword>
<dbReference type="CDD" id="cd06257">
    <property type="entry name" value="DnaJ"/>
    <property type="match status" value="1"/>
</dbReference>